<proteinExistence type="predicted"/>
<gene>
    <name evidence="1" type="ORF">SERLADRAFT_463888</name>
</gene>
<reference evidence="1" key="1">
    <citation type="submission" date="2011-04" db="EMBL/GenBank/DDBJ databases">
        <title>Evolution of plant cell wall degrading machinery underlies the functional diversity of forest fungi.</title>
        <authorList>
            <consortium name="US DOE Joint Genome Institute (JGI-PGF)"/>
            <person name="Eastwood D.C."/>
            <person name="Floudas D."/>
            <person name="Binder M."/>
            <person name="Majcherczyk A."/>
            <person name="Schneider P."/>
            <person name="Aerts A."/>
            <person name="Asiegbu F.O."/>
            <person name="Baker S.E."/>
            <person name="Barry K."/>
            <person name="Bendiksby M."/>
            <person name="Blumentritt M."/>
            <person name="Coutinho P.M."/>
            <person name="Cullen D."/>
            <person name="Cullen D."/>
            <person name="Gathman A."/>
            <person name="Goodell B."/>
            <person name="Henrissat B."/>
            <person name="Ihrmark K."/>
            <person name="Kauserud H."/>
            <person name="Kohler A."/>
            <person name="LaButti K."/>
            <person name="Lapidus A."/>
            <person name="Lavin J.L."/>
            <person name="Lee Y.-H."/>
            <person name="Lindquist E."/>
            <person name="Lilly W."/>
            <person name="Lucas S."/>
            <person name="Morin E."/>
            <person name="Murat C."/>
            <person name="Oguiza J.A."/>
            <person name="Park J."/>
            <person name="Pisabarro A.G."/>
            <person name="Riley R."/>
            <person name="Rosling A."/>
            <person name="Salamov A."/>
            <person name="Schmidt O."/>
            <person name="Schmutz J."/>
            <person name="Skrede I."/>
            <person name="Stenlid J."/>
            <person name="Wiebenga A."/>
            <person name="Xie X."/>
            <person name="Kues U."/>
            <person name="Hibbett D.S."/>
            <person name="Hoffmeister D."/>
            <person name="Hogberg N."/>
            <person name="Martin F."/>
            <person name="Grigoriev I.V."/>
            <person name="Watkinson S.C."/>
        </authorList>
    </citation>
    <scope>NUCLEOTIDE SEQUENCE</scope>
    <source>
        <strain evidence="1">S7.9</strain>
    </source>
</reference>
<accession>F8NQN5</accession>
<sequence>MEVGESKRLGAFKRHWRHCLIVAVSSFFDRRTAFPDIVCFSIDSKNHSLAVSKLEVVGVVSLATPSVTPPSLFFSDACLCLTNGYFMTQII</sequence>
<dbReference type="KEGG" id="sla:SERLADRAFT_463888"/>
<dbReference type="RefSeq" id="XP_007316814.1">
    <property type="nucleotide sequence ID" value="XM_007316752.1"/>
</dbReference>
<dbReference type="GeneID" id="18818652"/>
<dbReference type="HOGENOM" id="CLU_2428421_0_0_1"/>
<evidence type="ECO:0000313" key="1">
    <source>
        <dbReference type="EMBL" id="EGO26641.1"/>
    </source>
</evidence>
<protein>
    <submittedName>
        <fullName evidence="1">Uncharacterized protein</fullName>
    </submittedName>
</protein>
<dbReference type="EMBL" id="GL945432">
    <property type="protein sequence ID" value="EGO26641.1"/>
    <property type="molecule type" value="Genomic_DNA"/>
</dbReference>
<organism>
    <name type="scientific">Serpula lacrymans var. lacrymans (strain S7.9)</name>
    <name type="common">Dry rot fungus</name>
    <dbReference type="NCBI Taxonomy" id="578457"/>
    <lineage>
        <taxon>Eukaryota</taxon>
        <taxon>Fungi</taxon>
        <taxon>Dikarya</taxon>
        <taxon>Basidiomycota</taxon>
        <taxon>Agaricomycotina</taxon>
        <taxon>Agaricomycetes</taxon>
        <taxon>Agaricomycetidae</taxon>
        <taxon>Boletales</taxon>
        <taxon>Coniophorineae</taxon>
        <taxon>Serpulaceae</taxon>
        <taxon>Serpula</taxon>
    </lineage>
</organism>
<dbReference type="Proteomes" id="UP000008064">
    <property type="component" value="Unassembled WGS sequence"/>
</dbReference>
<dbReference type="AlphaFoldDB" id="F8NQN5"/>
<name>F8NQN5_SERL9</name>